<evidence type="ECO:0000313" key="19">
    <source>
        <dbReference type="EMBL" id="SHM80940.1"/>
    </source>
</evidence>
<keyword evidence="10 15" id="KW-0418">Kinase</keyword>
<dbReference type="FunFam" id="3.50.30.10:FF:000002">
    <property type="entry name" value="Phosphoenolpyruvate synthase"/>
    <property type="match status" value="1"/>
</dbReference>
<feature type="domain" description="PEP-utilising enzyme C-terminal" evidence="18">
    <location>
        <begin position="480"/>
        <end position="781"/>
    </location>
</feature>
<evidence type="ECO:0000256" key="7">
    <source>
        <dbReference type="ARBA" id="ARBA00022679"/>
    </source>
</evidence>
<dbReference type="InterPro" id="IPR013815">
    <property type="entry name" value="ATP_grasp_subdomain_1"/>
</dbReference>
<dbReference type="Gene3D" id="3.30.470.20">
    <property type="entry name" value="ATP-grasp fold, B domain"/>
    <property type="match status" value="1"/>
</dbReference>
<dbReference type="Gene3D" id="3.50.30.10">
    <property type="entry name" value="Phosphohistidine domain"/>
    <property type="match status" value="1"/>
</dbReference>
<gene>
    <name evidence="19" type="ORF">SAMN05216288_4361</name>
</gene>
<dbReference type="PANTHER" id="PTHR43030:SF1">
    <property type="entry name" value="PHOSPHOENOLPYRUVATE SYNTHASE"/>
    <property type="match status" value="1"/>
</dbReference>
<dbReference type="InterPro" id="IPR023151">
    <property type="entry name" value="PEP_util_CS"/>
</dbReference>
<sequence>MAEYVVSLDKLGNHDVEHVGGKNASLGEMISNLAGAGVSVPGGFATTAQAYRDFLEQSGLNAQIHEALDALDVDDVNALAKTGAQIRQWVMDAEFPAELNEQIRTAFAAMANGNDNMAVAVRSSATAEDLPDASFAGQQETFLNIRGVENVIRAAKEVFASLFNDRAIAYRVHQGFDHKLVALSAGVQRMVRSETGTAGVMFTLDTESGFRDVVFITGAYGLGETVVQGAVNPDEFYVHKQTLEAGRPAILRRNLGSKAIKMIYGDEAKAGKSVKVVDVERADRARFCLSDAEVSELAKQAMIIEKHYGRPMDIEWAKDGDDGKLYIVQARPETVKSRASATVMERYLLKETGTVLVEGRAIGQKIGAGKVRVINDVSEMDKVQPGDVLVSDMTDPDWEPVMKRASAIVTNRGGRTCHAAIIARELGIPAVVGCGNATHVLRDGQGVTVSCAEGDTGFIFEGELGFDVRKNSVDAMPELPFKIMMNVGNPDRAFDFAQLPNAGIGLARLEFIINRMIGVHPKALLNMDGLPPEIRESVEKRIAGYPDPVSFYVEKLVEGISTLAAAFWPKKVIVRLSDFKSNEYANLIGGKLYEPEEENPMLGFRGASRYISESFRDCFELECRALKKVRNEMGLTNVEIMVPFVRTLGEAKQVVDLLAENGLARGQDGLKVIMMCELPSNAILADEFLEYFDGFSIGSNDLTQLTLGLDRDSGIVAHLFDERNPAVKKLLSNAIQACNKAGKYIGICGQGPSDHPDLARWLMDQGIESVSLNPDSVLETWFFLAEAQPS</sequence>
<keyword evidence="9 15" id="KW-0547">Nucleotide-binding</keyword>
<dbReference type="InterPro" id="IPR015813">
    <property type="entry name" value="Pyrv/PenolPyrv_kinase-like_dom"/>
</dbReference>
<evidence type="ECO:0000256" key="12">
    <source>
        <dbReference type="ARBA" id="ARBA00022842"/>
    </source>
</evidence>
<dbReference type="InterPro" id="IPR006319">
    <property type="entry name" value="PEP_synth"/>
</dbReference>
<evidence type="ECO:0000313" key="20">
    <source>
        <dbReference type="Proteomes" id="UP000184305"/>
    </source>
</evidence>
<keyword evidence="8 15" id="KW-0479">Metal-binding</keyword>
<evidence type="ECO:0000256" key="14">
    <source>
        <dbReference type="ARBA" id="ARBA00047700"/>
    </source>
</evidence>
<dbReference type="GO" id="GO:0046872">
    <property type="term" value="F:metal ion binding"/>
    <property type="evidence" value="ECO:0007669"/>
    <property type="project" value="UniProtKB-KW"/>
</dbReference>
<dbReference type="InterPro" id="IPR036637">
    <property type="entry name" value="Phosphohistidine_dom_sf"/>
</dbReference>
<dbReference type="GO" id="GO:0008986">
    <property type="term" value="F:pyruvate, water dikinase activity"/>
    <property type="evidence" value="ECO:0007669"/>
    <property type="project" value="UniProtKB-EC"/>
</dbReference>
<dbReference type="UniPathway" id="UPA00138"/>
<keyword evidence="11 15" id="KW-0067">ATP-binding</keyword>
<evidence type="ECO:0000256" key="1">
    <source>
        <dbReference type="ARBA" id="ARBA00001946"/>
    </source>
</evidence>
<evidence type="ECO:0000256" key="5">
    <source>
        <dbReference type="ARBA" id="ARBA00011996"/>
    </source>
</evidence>
<dbReference type="AlphaFoldDB" id="A0A1M7LRQ9"/>
<dbReference type="Proteomes" id="UP000184305">
    <property type="component" value="Unassembled WGS sequence"/>
</dbReference>
<dbReference type="SUPFAM" id="SSF52009">
    <property type="entry name" value="Phosphohistidine domain"/>
    <property type="match status" value="1"/>
</dbReference>
<evidence type="ECO:0000256" key="13">
    <source>
        <dbReference type="ARBA" id="ARBA00033470"/>
    </source>
</evidence>
<dbReference type="FunFam" id="3.30.1490.20:FF:000010">
    <property type="entry name" value="Phosphoenolpyruvate synthase"/>
    <property type="match status" value="1"/>
</dbReference>
<dbReference type="NCBIfam" id="NF005057">
    <property type="entry name" value="PRK06464.1"/>
    <property type="match status" value="1"/>
</dbReference>
<dbReference type="Pfam" id="PF01326">
    <property type="entry name" value="PPDK_N"/>
    <property type="match status" value="1"/>
</dbReference>
<dbReference type="GO" id="GO:0006094">
    <property type="term" value="P:gluconeogenesis"/>
    <property type="evidence" value="ECO:0007669"/>
    <property type="project" value="UniProtKB-UniPathway"/>
</dbReference>
<dbReference type="InterPro" id="IPR002192">
    <property type="entry name" value="PPDK_AMP/ATP-bd"/>
</dbReference>
<evidence type="ECO:0000256" key="8">
    <source>
        <dbReference type="ARBA" id="ARBA00022723"/>
    </source>
</evidence>
<dbReference type="InterPro" id="IPR018274">
    <property type="entry name" value="PEP_util_AS"/>
</dbReference>
<dbReference type="PRINTS" id="PR01736">
    <property type="entry name" value="PHPHTRNFRASE"/>
</dbReference>
<organism evidence="19 20">
    <name type="scientific">Phytopseudomonas punonensis</name>
    <dbReference type="NCBI Taxonomy" id="1220495"/>
    <lineage>
        <taxon>Bacteria</taxon>
        <taxon>Pseudomonadati</taxon>
        <taxon>Pseudomonadota</taxon>
        <taxon>Gammaproteobacteria</taxon>
        <taxon>Pseudomonadales</taxon>
        <taxon>Pseudomonadaceae</taxon>
        <taxon>Phytopseudomonas</taxon>
    </lineage>
</organism>
<evidence type="ECO:0000256" key="2">
    <source>
        <dbReference type="ARBA" id="ARBA00002988"/>
    </source>
</evidence>
<dbReference type="EMBL" id="FRBQ01000008">
    <property type="protein sequence ID" value="SHM80940.1"/>
    <property type="molecule type" value="Genomic_DNA"/>
</dbReference>
<dbReference type="OrthoDB" id="9765468at2"/>
<dbReference type="RefSeq" id="WP_073267555.1">
    <property type="nucleotide sequence ID" value="NZ_FRBQ01000008.1"/>
</dbReference>
<evidence type="ECO:0000256" key="4">
    <source>
        <dbReference type="ARBA" id="ARBA00007837"/>
    </source>
</evidence>
<dbReference type="PROSITE" id="PS00742">
    <property type="entry name" value="PEP_ENZYMES_2"/>
    <property type="match status" value="1"/>
</dbReference>
<protein>
    <recommendedName>
        <fullName evidence="6 15">Phosphoenolpyruvate synthase</fullName>
        <shortName evidence="15">PEP synthase</shortName>
        <ecNumber evidence="5 15">2.7.9.2</ecNumber>
    </recommendedName>
    <alternativeName>
        <fullName evidence="13 15">Pyruvate, water dikinase</fullName>
    </alternativeName>
</protein>
<dbReference type="EC" id="2.7.9.2" evidence="5 15"/>
<feature type="domain" description="Pyruvate phosphate dikinase AMP/ATP-binding" evidence="17">
    <location>
        <begin position="17"/>
        <end position="343"/>
    </location>
</feature>
<dbReference type="Pfam" id="PF00391">
    <property type="entry name" value="PEP-utilizers"/>
    <property type="match status" value="1"/>
</dbReference>
<keyword evidence="12 15" id="KW-0460">Magnesium</keyword>
<comment type="similarity">
    <text evidence="4 15">Belongs to the PEP-utilizing enzyme family.</text>
</comment>
<comment type="catalytic activity">
    <reaction evidence="14 15">
        <text>pyruvate + ATP + H2O = phosphoenolpyruvate + AMP + phosphate + 2 H(+)</text>
        <dbReference type="Rhea" id="RHEA:11364"/>
        <dbReference type="ChEBI" id="CHEBI:15361"/>
        <dbReference type="ChEBI" id="CHEBI:15377"/>
        <dbReference type="ChEBI" id="CHEBI:15378"/>
        <dbReference type="ChEBI" id="CHEBI:30616"/>
        <dbReference type="ChEBI" id="CHEBI:43474"/>
        <dbReference type="ChEBI" id="CHEBI:58702"/>
        <dbReference type="ChEBI" id="CHEBI:456215"/>
        <dbReference type="EC" id="2.7.9.2"/>
    </reaction>
</comment>
<feature type="domain" description="PEP-utilising enzyme mobile" evidence="16">
    <location>
        <begin position="384"/>
        <end position="454"/>
    </location>
</feature>
<comment type="cofactor">
    <cofactor evidence="1 15">
        <name>Mg(2+)</name>
        <dbReference type="ChEBI" id="CHEBI:18420"/>
    </cofactor>
</comment>
<evidence type="ECO:0000256" key="15">
    <source>
        <dbReference type="PIRNR" id="PIRNR000854"/>
    </source>
</evidence>
<dbReference type="PANTHER" id="PTHR43030">
    <property type="entry name" value="PHOSPHOENOLPYRUVATE SYNTHASE"/>
    <property type="match status" value="1"/>
</dbReference>
<dbReference type="STRING" id="1220495.SAMN05216288_4361"/>
<keyword evidence="20" id="KW-1185">Reference proteome</keyword>
<evidence type="ECO:0000256" key="10">
    <source>
        <dbReference type="ARBA" id="ARBA00022777"/>
    </source>
</evidence>
<dbReference type="Gene3D" id="3.20.20.60">
    <property type="entry name" value="Phosphoenolpyruvate-binding domains"/>
    <property type="match status" value="1"/>
</dbReference>
<reference evidence="20" key="1">
    <citation type="submission" date="2016-11" db="EMBL/GenBank/DDBJ databases">
        <authorList>
            <person name="Varghese N."/>
            <person name="Submissions S."/>
        </authorList>
    </citation>
    <scope>NUCLEOTIDE SEQUENCE [LARGE SCALE GENOMIC DNA]</scope>
    <source>
        <strain evidence="20">CECT 8089</strain>
    </source>
</reference>
<evidence type="ECO:0000259" key="16">
    <source>
        <dbReference type="Pfam" id="PF00391"/>
    </source>
</evidence>
<name>A0A1M7LRQ9_9GAMM</name>
<dbReference type="PROSITE" id="PS00370">
    <property type="entry name" value="PEP_ENZYMES_PHOS_SITE"/>
    <property type="match status" value="1"/>
</dbReference>
<dbReference type="SUPFAM" id="SSF51621">
    <property type="entry name" value="Phosphoenolpyruvate/pyruvate domain"/>
    <property type="match status" value="1"/>
</dbReference>
<dbReference type="PIRSF" id="PIRSF000854">
    <property type="entry name" value="PEP_synthase"/>
    <property type="match status" value="1"/>
</dbReference>
<evidence type="ECO:0000256" key="11">
    <source>
        <dbReference type="ARBA" id="ARBA00022840"/>
    </source>
</evidence>
<comment type="function">
    <text evidence="2 15">Catalyzes the phosphorylation of pyruvate to phosphoenolpyruvate.</text>
</comment>
<dbReference type="SUPFAM" id="SSF56059">
    <property type="entry name" value="Glutathione synthetase ATP-binding domain-like"/>
    <property type="match status" value="1"/>
</dbReference>
<dbReference type="Gene3D" id="3.30.1490.20">
    <property type="entry name" value="ATP-grasp fold, A domain"/>
    <property type="match status" value="1"/>
</dbReference>
<dbReference type="InterPro" id="IPR040442">
    <property type="entry name" value="Pyrv_kinase-like_dom_sf"/>
</dbReference>
<dbReference type="InterPro" id="IPR000121">
    <property type="entry name" value="PEP_util_C"/>
</dbReference>
<dbReference type="FunFam" id="3.20.20.60:FF:000010">
    <property type="entry name" value="Phosphoenolpyruvate synthase"/>
    <property type="match status" value="1"/>
</dbReference>
<evidence type="ECO:0000259" key="17">
    <source>
        <dbReference type="Pfam" id="PF01326"/>
    </source>
</evidence>
<keyword evidence="19" id="KW-0670">Pyruvate</keyword>
<keyword evidence="7 15" id="KW-0808">Transferase</keyword>
<comment type="pathway">
    <text evidence="3 15">Carbohydrate biosynthesis; gluconeogenesis.</text>
</comment>
<dbReference type="NCBIfam" id="TIGR01418">
    <property type="entry name" value="PEP_synth"/>
    <property type="match status" value="1"/>
</dbReference>
<evidence type="ECO:0000259" key="18">
    <source>
        <dbReference type="Pfam" id="PF02896"/>
    </source>
</evidence>
<accession>A0A1M7LRQ9</accession>
<dbReference type="Pfam" id="PF02896">
    <property type="entry name" value="PEP-utilizers_C"/>
    <property type="match status" value="1"/>
</dbReference>
<evidence type="ECO:0000256" key="3">
    <source>
        <dbReference type="ARBA" id="ARBA00004742"/>
    </source>
</evidence>
<evidence type="ECO:0000256" key="6">
    <source>
        <dbReference type="ARBA" id="ARBA00021623"/>
    </source>
</evidence>
<evidence type="ECO:0000256" key="9">
    <source>
        <dbReference type="ARBA" id="ARBA00022741"/>
    </source>
</evidence>
<proteinExistence type="inferred from homology"/>
<dbReference type="InterPro" id="IPR008279">
    <property type="entry name" value="PEP-util_enz_mobile_dom"/>
</dbReference>
<dbReference type="GO" id="GO:0005524">
    <property type="term" value="F:ATP binding"/>
    <property type="evidence" value="ECO:0007669"/>
    <property type="project" value="UniProtKB-KW"/>
</dbReference>
<dbReference type="FunFam" id="3.30.470.20:FF:000017">
    <property type="entry name" value="Phosphoenolpyruvate synthase"/>
    <property type="match status" value="1"/>
</dbReference>